<dbReference type="GO" id="GO:0005789">
    <property type="term" value="C:endoplasmic reticulum membrane"/>
    <property type="evidence" value="ECO:0007669"/>
    <property type="project" value="UniProtKB-SubCell"/>
</dbReference>
<evidence type="ECO:0000256" key="8">
    <source>
        <dbReference type="SAM" id="Phobius"/>
    </source>
</evidence>
<dbReference type="Pfam" id="PF05104">
    <property type="entry name" value="Rib_recp_KP_reg"/>
    <property type="match status" value="1"/>
</dbReference>
<reference evidence="10" key="2">
    <citation type="submission" date="2025-09" db="UniProtKB">
        <authorList>
            <consortium name="Ensembl"/>
        </authorList>
    </citation>
    <scope>IDENTIFICATION</scope>
</reference>
<feature type="transmembrane region" description="Helical" evidence="8">
    <location>
        <begin position="6"/>
        <end position="28"/>
    </location>
</feature>
<feature type="coiled-coil region" evidence="6">
    <location>
        <begin position="666"/>
        <end position="714"/>
    </location>
</feature>
<dbReference type="PANTHER" id="PTHR18939:SF4">
    <property type="entry name" value="RIBOSOME-BINDING PROTEIN 1"/>
    <property type="match status" value="1"/>
</dbReference>
<feature type="domain" description="Ribosome receptor lysine/proline rich" evidence="9">
    <location>
        <begin position="33"/>
        <end position="162"/>
    </location>
</feature>
<evidence type="ECO:0000313" key="10">
    <source>
        <dbReference type="Ensembl" id="ENSMCSP00000007890.1"/>
    </source>
</evidence>
<evidence type="ECO:0000256" key="6">
    <source>
        <dbReference type="SAM" id="Coils"/>
    </source>
</evidence>
<keyword evidence="5 8" id="KW-0472">Membrane</keyword>
<feature type="compositionally biased region" description="Low complexity" evidence="7">
    <location>
        <begin position="146"/>
        <end position="171"/>
    </location>
</feature>
<evidence type="ECO:0000313" key="11">
    <source>
        <dbReference type="Proteomes" id="UP000694560"/>
    </source>
</evidence>
<evidence type="ECO:0000256" key="4">
    <source>
        <dbReference type="ARBA" id="ARBA00022989"/>
    </source>
</evidence>
<comment type="subcellular location">
    <subcellularLocation>
        <location evidence="1">Endoplasmic reticulum membrane</location>
        <topology evidence="1">Single-pass membrane protein</topology>
    </subcellularLocation>
</comment>
<feature type="coiled-coil region" evidence="6">
    <location>
        <begin position="757"/>
        <end position="804"/>
    </location>
</feature>
<evidence type="ECO:0000256" key="7">
    <source>
        <dbReference type="SAM" id="MobiDB-lite"/>
    </source>
</evidence>
<dbReference type="AlphaFoldDB" id="A0A8C5X3D2"/>
<feature type="region of interest" description="Disordered" evidence="7">
    <location>
        <begin position="48"/>
        <end position="106"/>
    </location>
</feature>
<dbReference type="InterPro" id="IPR040248">
    <property type="entry name" value="RRBP1"/>
</dbReference>
<feature type="coiled-coil region" evidence="6">
    <location>
        <begin position="830"/>
        <end position="857"/>
    </location>
</feature>
<keyword evidence="4 8" id="KW-1133">Transmembrane helix</keyword>
<keyword evidence="3" id="KW-0256">Endoplasmic reticulum</keyword>
<feature type="compositionally biased region" description="Basic and acidic residues" evidence="7">
    <location>
        <begin position="48"/>
        <end position="57"/>
    </location>
</feature>
<dbReference type="Proteomes" id="UP000694560">
    <property type="component" value="Unplaced"/>
</dbReference>
<dbReference type="PANTHER" id="PTHR18939">
    <property type="entry name" value="RIBOSOME BINDING PROTEIN-1"/>
    <property type="match status" value="1"/>
</dbReference>
<sequence length="929" mass="104457">MDVYDPQTLGVMVFGGFMVISAIGIFLVSTFSMKETSYEEALAKQRKELEKTQQQKLEKKKKEKPLEKKGKAKKKEEKPNGKIPEQQLAQEVTDPPKEVAPEPAVVPEPVTVETPIAAVAVVPQEKEKPVPSPKEKRKKEKKVAKVEPAPSPALAAAPVRPAVVPSSAKPSCFSPAPPDSDGALYLPYKALVSTVSSMVFSEGEAQQLIEILTEKAGIIQDTWHTATQKGDPVAVLKRQLEDKEKQLSAEQEDAAAAKNKLRELSKELAAERTKAVAVEGKLKEQLLAREREIVAVQARMQASYQDHVSETQQLQGKIRSLQEQLENGPNTQLARLQQENSILRDALNQATSQMESKQNAELAKLRQECSKLVKELSEKSEVLQQEEQQRKSWELKAAAAEKRIEQLQAYQREAELVLQKRLDEVNDELRKTQSSYKSLLADAEKSKGQQQSIAELQAKLLSSEAEVKSKLLELDSVKGNLQDASSENTKLLERIKSIEALLEAGQMREAEKDRDLQAANEAEMKQLQSRLQEKTNQLSALEREATQLREAVEQQKVKNNDLREKNWKAMEALTTVEKACEEKLLAATKEKEELAQQLDALRVRTKQTLLSALPSVTVSSQQDYDTWLQEFKEKAVGVLKQQLITTEPPGHMFLLLISLPFPSLSFQDSAQKLKEAEEAQSTLQAECEQYRTILAETEGMLRNLQKSVEEEEQVWKAKLTASEEELQKVRCVRPQSINPLLLSSPLMQLKEYTSLLETQLENHLETASSERQNYTKEVGLRQLLSESQEQLEAAKTETQKQSKELALVRRDPGCCPGRSWLVCKPPVGPLKTQLEQNETLAEREQTLRQKLARELEEVGAGEEDTRVCKERLEKEKKLTKDLGQAATKLQELLKVTQDQLAKEREMVKKLKEQLQETGKEDSSKEGTSV</sequence>
<evidence type="ECO:0000256" key="3">
    <source>
        <dbReference type="ARBA" id="ARBA00022824"/>
    </source>
</evidence>
<dbReference type="Ensembl" id="ENSMCST00000008083.1">
    <property type="protein sequence ID" value="ENSMCSP00000007890.1"/>
    <property type="gene ID" value="ENSMCSG00000005541.1"/>
</dbReference>
<protein>
    <submittedName>
        <fullName evidence="10">Ribosome binding protein 1</fullName>
    </submittedName>
</protein>
<evidence type="ECO:0000256" key="2">
    <source>
        <dbReference type="ARBA" id="ARBA00022692"/>
    </source>
</evidence>
<accession>A0A8C5X3D2</accession>
<dbReference type="InterPro" id="IPR007794">
    <property type="entry name" value="Rib_rcpt_KP"/>
</dbReference>
<keyword evidence="6" id="KW-0175">Coiled coil</keyword>
<reference evidence="10" key="1">
    <citation type="submission" date="2025-08" db="UniProtKB">
        <authorList>
            <consortium name="Ensembl"/>
        </authorList>
    </citation>
    <scope>IDENTIFICATION</scope>
</reference>
<dbReference type="GO" id="GO:0015031">
    <property type="term" value="P:protein transport"/>
    <property type="evidence" value="ECO:0007669"/>
    <property type="project" value="InterPro"/>
</dbReference>
<dbReference type="OrthoDB" id="6410656at2759"/>
<feature type="coiled-coil region" evidence="6">
    <location>
        <begin position="886"/>
        <end position="920"/>
    </location>
</feature>
<feature type="coiled-coil region" evidence="6">
    <location>
        <begin position="233"/>
        <end position="604"/>
    </location>
</feature>
<feature type="compositionally biased region" description="Basic and acidic residues" evidence="7">
    <location>
        <begin position="64"/>
        <end position="80"/>
    </location>
</feature>
<feature type="region of interest" description="Disordered" evidence="7">
    <location>
        <begin position="123"/>
        <end position="174"/>
    </location>
</feature>
<evidence type="ECO:0000259" key="9">
    <source>
        <dbReference type="Pfam" id="PF05104"/>
    </source>
</evidence>
<keyword evidence="2 8" id="KW-0812">Transmembrane</keyword>
<evidence type="ECO:0000256" key="1">
    <source>
        <dbReference type="ARBA" id="ARBA00004389"/>
    </source>
</evidence>
<keyword evidence="11" id="KW-1185">Reference proteome</keyword>
<proteinExistence type="predicted"/>
<organism evidence="10 11">
    <name type="scientific">Malurus cyaneus samueli</name>
    <dbReference type="NCBI Taxonomy" id="2593467"/>
    <lineage>
        <taxon>Eukaryota</taxon>
        <taxon>Metazoa</taxon>
        <taxon>Chordata</taxon>
        <taxon>Craniata</taxon>
        <taxon>Vertebrata</taxon>
        <taxon>Euteleostomi</taxon>
        <taxon>Archelosauria</taxon>
        <taxon>Archosauria</taxon>
        <taxon>Dinosauria</taxon>
        <taxon>Saurischia</taxon>
        <taxon>Theropoda</taxon>
        <taxon>Coelurosauria</taxon>
        <taxon>Aves</taxon>
        <taxon>Neognathae</taxon>
        <taxon>Neoaves</taxon>
        <taxon>Telluraves</taxon>
        <taxon>Australaves</taxon>
        <taxon>Passeriformes</taxon>
        <taxon>Meliphagoidea</taxon>
        <taxon>Maluridae</taxon>
        <taxon>Malurus</taxon>
    </lineage>
</organism>
<evidence type="ECO:0000256" key="5">
    <source>
        <dbReference type="ARBA" id="ARBA00023136"/>
    </source>
</evidence>
<name>A0A8C5X3D2_9PASS</name>